<dbReference type="CTD" id="100005049"/>
<dbReference type="InParanoid" id="A0A6J2X008"/>
<evidence type="ECO:0000256" key="3">
    <source>
        <dbReference type="ARBA" id="ARBA00022525"/>
    </source>
</evidence>
<keyword evidence="5" id="KW-1185">Reference proteome</keyword>
<dbReference type="GeneID" id="115829700"/>
<dbReference type="InterPro" id="IPR008996">
    <property type="entry name" value="IL1/FGF"/>
</dbReference>
<evidence type="ECO:0000313" key="6">
    <source>
        <dbReference type="RefSeq" id="XP_030649726.1"/>
    </source>
</evidence>
<dbReference type="Pfam" id="PF00167">
    <property type="entry name" value="FGF"/>
    <property type="match status" value="1"/>
</dbReference>
<accession>A0A6J2X008</accession>
<dbReference type="RefSeq" id="XP_030649726.1">
    <property type="nucleotide sequence ID" value="XM_030793866.1"/>
</dbReference>
<comment type="similarity">
    <text evidence="2 4">Belongs to the heparin-binding growth factors family.</text>
</comment>
<organism evidence="5 6">
    <name type="scientific">Chanos chanos</name>
    <name type="common">Milkfish</name>
    <name type="synonym">Mugil chanos</name>
    <dbReference type="NCBI Taxonomy" id="29144"/>
    <lineage>
        <taxon>Eukaryota</taxon>
        <taxon>Metazoa</taxon>
        <taxon>Chordata</taxon>
        <taxon>Craniata</taxon>
        <taxon>Vertebrata</taxon>
        <taxon>Euteleostomi</taxon>
        <taxon>Actinopterygii</taxon>
        <taxon>Neopterygii</taxon>
        <taxon>Teleostei</taxon>
        <taxon>Ostariophysi</taxon>
        <taxon>Gonorynchiformes</taxon>
        <taxon>Chanidae</taxon>
        <taxon>Chanos</taxon>
    </lineage>
</organism>
<dbReference type="Proteomes" id="UP000504632">
    <property type="component" value="Chromosome 16"/>
</dbReference>
<dbReference type="Gene3D" id="2.80.10.50">
    <property type="match status" value="1"/>
</dbReference>
<evidence type="ECO:0000256" key="1">
    <source>
        <dbReference type="ARBA" id="ARBA00004613"/>
    </source>
</evidence>
<protein>
    <recommendedName>
        <fullName evidence="4">Fibroblast growth factor</fullName>
        <shortName evidence="4">FGF</shortName>
    </recommendedName>
</protein>
<dbReference type="SUPFAM" id="SSF50353">
    <property type="entry name" value="Cytokine"/>
    <property type="match status" value="1"/>
</dbReference>
<dbReference type="GO" id="GO:0005576">
    <property type="term" value="C:extracellular region"/>
    <property type="evidence" value="ECO:0007669"/>
    <property type="project" value="UniProtKB-SubCell"/>
</dbReference>
<evidence type="ECO:0000256" key="2">
    <source>
        <dbReference type="ARBA" id="ARBA00007936"/>
    </source>
</evidence>
<dbReference type="AlphaFoldDB" id="A0A6J2X008"/>
<evidence type="ECO:0000313" key="5">
    <source>
        <dbReference type="Proteomes" id="UP000504632"/>
    </source>
</evidence>
<dbReference type="SMART" id="SM00442">
    <property type="entry name" value="FGF"/>
    <property type="match status" value="1"/>
</dbReference>
<dbReference type="PRINTS" id="PR00263">
    <property type="entry name" value="HBGFFGF"/>
</dbReference>
<comment type="subcellular location">
    <subcellularLocation>
        <location evidence="1">Secreted</location>
    </subcellularLocation>
</comment>
<dbReference type="OrthoDB" id="5987799at2759"/>
<evidence type="ECO:0000256" key="4">
    <source>
        <dbReference type="RuleBase" id="RU049442"/>
    </source>
</evidence>
<reference evidence="6" key="1">
    <citation type="submission" date="2025-08" db="UniProtKB">
        <authorList>
            <consortium name="RefSeq"/>
        </authorList>
    </citation>
    <scope>IDENTIFICATION</scope>
</reference>
<dbReference type="InterPro" id="IPR002209">
    <property type="entry name" value="Fibroblast_GF_fam"/>
</dbReference>
<dbReference type="PRINTS" id="PR00262">
    <property type="entry name" value="IL1HBGF"/>
</dbReference>
<gene>
    <name evidence="6" type="primary">fgf1b</name>
</gene>
<keyword evidence="3" id="KW-0964">Secreted</keyword>
<proteinExistence type="inferred from homology"/>
<sequence>MLRRKVDGEITVFPLKPKIYDLDRADHKGPKRLYCKNGGYLLRILPNGVVNGSRQETDIYTLLKIKAVSPGVVVIQGVETGHFLAMDKGGHVYATLTLKDECYFVEKLEENNYNTYRAQWNQEKNWYLGIKKNGEMKNGSNTHKGQNAILFLPLPVDGSI</sequence>
<dbReference type="GO" id="GO:0008083">
    <property type="term" value="F:growth factor activity"/>
    <property type="evidence" value="ECO:0007669"/>
    <property type="project" value="InterPro"/>
</dbReference>
<name>A0A6J2X008_CHACN</name>
<dbReference type="PANTHER" id="PTHR11486">
    <property type="entry name" value="FIBROBLAST GROWTH FACTOR"/>
    <property type="match status" value="1"/>
</dbReference>